<dbReference type="Pfam" id="PF09700">
    <property type="entry name" value="Cas_Cmr3"/>
    <property type="match status" value="1"/>
</dbReference>
<organism evidence="1 2">
    <name type="scientific">Halomonas lysinitropha</name>
    <dbReference type="NCBI Taxonomy" id="2607506"/>
    <lineage>
        <taxon>Bacteria</taxon>
        <taxon>Pseudomonadati</taxon>
        <taxon>Pseudomonadota</taxon>
        <taxon>Gammaproteobacteria</taxon>
        <taxon>Oceanospirillales</taxon>
        <taxon>Halomonadaceae</taxon>
        <taxon>Halomonas</taxon>
    </lineage>
</organism>
<sequence>MSKQLTCWRFHAVDSWFFRETRAHDAVGVSELSSVFPPPARTLMGAIRTWLGDQLGVDWSAFSRGEAQPSLQSLLGDADHLGELSLAVVVLRHGGETLWPCPADVMLGEHDGKVQVSRLVPGSAVESDLGRVALPTVAAGTPLGSKVVEGAWLTAEGMMTWLEGGVPTVEQIVTLDALVEEEPRLGIGRDNRSGTVKPGLLYQTRHLRLRDESTCVEAWVSGVPGTVIRDATSQQTLRLGGEGRMASVNLSEEARLPLPESVHGKGERLALWLIAPALIAEADASSGLPGFMPITTADGLDVWEGDIEGVALRLVSSCRPRAFREGGWDQRLRRPRPVRSYLAPGTVLFCEIRDDTPMGQALERLNGSQIGADGDWGKGRILASAIDWPDPNP</sequence>
<dbReference type="InterPro" id="IPR019117">
    <property type="entry name" value="CRISPR-assoc_protein_Cmr3"/>
</dbReference>
<keyword evidence="2" id="KW-1185">Reference proteome</keyword>
<protein>
    <submittedName>
        <fullName evidence="1">CRISPR-associated protein (Cas_Cmr3)</fullName>
    </submittedName>
</protein>
<dbReference type="EMBL" id="CABVOU010000021">
    <property type="protein sequence ID" value="VVZ94633.1"/>
    <property type="molecule type" value="Genomic_DNA"/>
</dbReference>
<dbReference type="Proteomes" id="UP000326725">
    <property type="component" value="Unassembled WGS sequence"/>
</dbReference>
<dbReference type="AlphaFoldDB" id="A0A5K1I3M4"/>
<name>A0A5K1I3M4_9GAMM</name>
<reference evidence="1 2" key="1">
    <citation type="submission" date="2019-09" db="EMBL/GenBank/DDBJ databases">
        <authorList>
            <person name="Criscuolo A."/>
        </authorList>
    </citation>
    <scope>NUCLEOTIDE SEQUENCE [LARGE SCALE GENOMIC DNA]</scope>
    <source>
        <strain evidence="2">3(2)</strain>
    </source>
</reference>
<evidence type="ECO:0000313" key="2">
    <source>
        <dbReference type="Proteomes" id="UP000326725"/>
    </source>
</evidence>
<dbReference type="Gene3D" id="2.60.40.4350">
    <property type="match status" value="1"/>
</dbReference>
<accession>A0A5K1I3M4</accession>
<dbReference type="Gene3D" id="3.30.70.2940">
    <property type="match status" value="1"/>
</dbReference>
<proteinExistence type="predicted"/>
<gene>
    <name evidence="1" type="ORF">HALO32_00688</name>
</gene>
<evidence type="ECO:0000313" key="1">
    <source>
        <dbReference type="EMBL" id="VVZ94633.1"/>
    </source>
</evidence>
<dbReference type="RefSeq" id="WP_151442409.1">
    <property type="nucleotide sequence ID" value="NZ_CABVOU010000021.1"/>
</dbReference>